<keyword evidence="3" id="KW-1185">Reference proteome</keyword>
<evidence type="ECO:0000313" key="3">
    <source>
        <dbReference type="Proteomes" id="UP001305414"/>
    </source>
</evidence>
<evidence type="ECO:0000313" key="2">
    <source>
        <dbReference type="EMBL" id="KAK5629352.1"/>
    </source>
</evidence>
<accession>A0AAN7UJ20</accession>
<evidence type="ECO:0000256" key="1">
    <source>
        <dbReference type="SAM" id="MobiDB-lite"/>
    </source>
</evidence>
<dbReference type="EMBL" id="JAWHQM010000011">
    <property type="protein sequence ID" value="KAK5629352.1"/>
    <property type="molecule type" value="Genomic_DNA"/>
</dbReference>
<proteinExistence type="predicted"/>
<organism evidence="2 3">
    <name type="scientific">Xylaria bambusicola</name>
    <dbReference type="NCBI Taxonomy" id="326684"/>
    <lineage>
        <taxon>Eukaryota</taxon>
        <taxon>Fungi</taxon>
        <taxon>Dikarya</taxon>
        <taxon>Ascomycota</taxon>
        <taxon>Pezizomycotina</taxon>
        <taxon>Sordariomycetes</taxon>
        <taxon>Xylariomycetidae</taxon>
        <taxon>Xylariales</taxon>
        <taxon>Xylariaceae</taxon>
        <taxon>Xylaria</taxon>
    </lineage>
</organism>
<comment type="caution">
    <text evidence="2">The sequence shown here is derived from an EMBL/GenBank/DDBJ whole genome shotgun (WGS) entry which is preliminary data.</text>
</comment>
<sequence length="115" mass="12111">MGWISSFSCSGESRGTLNQSAITRREDLPGTSSSDTERKKRGLSGKCDKASEIQTASNRAAGLPSAEKCSSIFSASSSTKRQLPPEEYESTSSVELPVVPSVEVSACVSFLAIST</sequence>
<feature type="region of interest" description="Disordered" evidence="1">
    <location>
        <begin position="1"/>
        <end position="62"/>
    </location>
</feature>
<name>A0AAN7UJ20_9PEZI</name>
<gene>
    <name evidence="2" type="ORF">RRF57_005066</name>
</gene>
<protein>
    <submittedName>
        <fullName evidence="2">Uncharacterized protein</fullName>
    </submittedName>
</protein>
<dbReference type="AlphaFoldDB" id="A0AAN7UJ20"/>
<feature type="compositionally biased region" description="Polar residues" evidence="1">
    <location>
        <begin position="1"/>
        <end position="22"/>
    </location>
</feature>
<reference evidence="2 3" key="1">
    <citation type="submission" date="2023-10" db="EMBL/GenBank/DDBJ databases">
        <title>Draft genome sequence of Xylaria bambusicola isolate GMP-LS, the root and basal stem rot pathogen of sugarcane in Indonesia.</title>
        <authorList>
            <person name="Selvaraj P."/>
            <person name="Muralishankar V."/>
            <person name="Muruganantham S."/>
            <person name="Sp S."/>
            <person name="Haryani S."/>
            <person name="Lau K.J.X."/>
            <person name="Naqvi N.I."/>
        </authorList>
    </citation>
    <scope>NUCLEOTIDE SEQUENCE [LARGE SCALE GENOMIC DNA]</scope>
    <source>
        <strain evidence="2">GMP-LS</strain>
    </source>
</reference>
<dbReference type="Proteomes" id="UP001305414">
    <property type="component" value="Unassembled WGS sequence"/>
</dbReference>